<dbReference type="GeneID" id="41330818"/>
<dbReference type="AlphaFoldDB" id="A0A5B9DDQ0"/>
<reference evidence="1 2" key="1">
    <citation type="journal article" date="2020" name="Nature">
        <title>Isolation of an archaeon at the prokaryote-eukaryote interface.</title>
        <authorList>
            <person name="Imachi H."/>
            <person name="Nobu M.K."/>
            <person name="Nakahara N."/>
            <person name="Morono Y."/>
            <person name="Ogawara M."/>
            <person name="Takaki Y."/>
            <person name="Takano Y."/>
            <person name="Uematsu K."/>
            <person name="Ikuta T."/>
            <person name="Ito M."/>
            <person name="Matsui Y."/>
            <person name="Miyazaki M."/>
            <person name="Murata K."/>
            <person name="Saito Y."/>
            <person name="Sakai S."/>
            <person name="Song C."/>
            <person name="Tasumi E."/>
            <person name="Yamanaka Y."/>
            <person name="Yamaguchi T."/>
            <person name="Kamagata Y."/>
            <person name="Tamaki H."/>
            <person name="Takai K."/>
        </authorList>
    </citation>
    <scope>NUCLEOTIDE SEQUENCE [LARGE SCALE GENOMIC DNA]</scope>
    <source>
        <strain evidence="1 2">MK-D1</strain>
    </source>
</reference>
<dbReference type="KEGG" id="psyt:DSAG12_02839"/>
<dbReference type="Proteomes" id="UP000321408">
    <property type="component" value="Chromosome"/>
</dbReference>
<evidence type="ECO:0000313" key="2">
    <source>
        <dbReference type="Proteomes" id="UP000321408"/>
    </source>
</evidence>
<keyword evidence="2" id="KW-1185">Reference proteome</keyword>
<proteinExistence type="predicted"/>
<gene>
    <name evidence="1" type="ORF">DSAG12_02839</name>
</gene>
<dbReference type="EMBL" id="CP042905">
    <property type="protein sequence ID" value="QEE17007.1"/>
    <property type="molecule type" value="Genomic_DNA"/>
</dbReference>
<accession>A0A5B9DDQ0</accession>
<name>A0A5B9DDQ0_9ARCH</name>
<sequence>MLSENHFIKNEKFVKENQYWKNQIKAMLTKAQKNKNKNQSQVITALRHAARFAFLAGERILAVEIMKTTFQFLNNNSDQYYNALSDLHFYETGEKIYIKHYNFKIKPPSSSKNLEELLHLIIDL</sequence>
<organism evidence="1 2">
    <name type="scientific">Promethearchaeum syntrophicum</name>
    <dbReference type="NCBI Taxonomy" id="2594042"/>
    <lineage>
        <taxon>Archaea</taxon>
        <taxon>Promethearchaeati</taxon>
        <taxon>Promethearchaeota</taxon>
        <taxon>Promethearchaeia</taxon>
        <taxon>Promethearchaeales</taxon>
        <taxon>Promethearchaeaceae</taxon>
        <taxon>Promethearchaeum</taxon>
    </lineage>
</organism>
<evidence type="ECO:0000313" key="1">
    <source>
        <dbReference type="EMBL" id="QEE17007.1"/>
    </source>
</evidence>
<protein>
    <submittedName>
        <fullName evidence="1">Uncharacterized protein</fullName>
    </submittedName>
</protein>
<dbReference type="RefSeq" id="WP_147663928.1">
    <property type="nucleotide sequence ID" value="NZ_CP042905.2"/>
</dbReference>
<reference evidence="1 2" key="2">
    <citation type="journal article" date="2024" name="Int. J. Syst. Evol. Microbiol.">
        <title>Promethearchaeum syntrophicum gen. nov., sp. nov., an anaerobic, obligately syntrophic archaeon, the first isolate of the lineage 'Asgard' archaea, and proposal of the new archaeal phylum Promethearchaeota phyl. nov. and kingdom Promethearchaeati regn. nov.</title>
        <authorList>
            <person name="Imachi H."/>
            <person name="Nobu M.K."/>
            <person name="Kato S."/>
            <person name="Takaki Y."/>
            <person name="Miyazaki M."/>
            <person name="Miyata M."/>
            <person name="Ogawara M."/>
            <person name="Saito Y."/>
            <person name="Sakai S."/>
            <person name="Tahara Y.O."/>
            <person name="Takano Y."/>
            <person name="Tasumi E."/>
            <person name="Uematsu K."/>
            <person name="Yoshimura T."/>
            <person name="Itoh T."/>
            <person name="Ohkuma M."/>
            <person name="Takai K."/>
        </authorList>
    </citation>
    <scope>NUCLEOTIDE SEQUENCE [LARGE SCALE GENOMIC DNA]</scope>
    <source>
        <strain evidence="1 2">MK-D1</strain>
    </source>
</reference>